<reference evidence="2 3" key="1">
    <citation type="journal article" date="2011" name="Nat. Genet.">
        <title>The genome of the mesopolyploid crop species Brassica rapa.</title>
        <authorList>
            <consortium name="Brassica rapa Genome Sequencing Project Consortium"/>
            <person name="Wang X."/>
            <person name="Wang H."/>
            <person name="Wang J."/>
            <person name="Sun R."/>
            <person name="Wu J."/>
            <person name="Liu S."/>
            <person name="Bai Y."/>
            <person name="Mun J.H."/>
            <person name="Bancroft I."/>
            <person name="Cheng F."/>
            <person name="Huang S."/>
            <person name="Li X."/>
            <person name="Hua W."/>
            <person name="Wang J."/>
            <person name="Wang X."/>
            <person name="Freeling M."/>
            <person name="Pires J.C."/>
            <person name="Paterson A.H."/>
            <person name="Chalhoub B."/>
            <person name="Wang B."/>
            <person name="Hayward A."/>
            <person name="Sharpe A.G."/>
            <person name="Park B.S."/>
            <person name="Weisshaar B."/>
            <person name="Liu B."/>
            <person name="Li B."/>
            <person name="Liu B."/>
            <person name="Tong C."/>
            <person name="Song C."/>
            <person name="Duran C."/>
            <person name="Peng C."/>
            <person name="Geng C."/>
            <person name="Koh C."/>
            <person name="Lin C."/>
            <person name="Edwards D."/>
            <person name="Mu D."/>
            <person name="Shen D."/>
            <person name="Soumpourou E."/>
            <person name="Li F."/>
            <person name="Fraser F."/>
            <person name="Conant G."/>
            <person name="Lassalle G."/>
            <person name="King G.J."/>
            <person name="Bonnema G."/>
            <person name="Tang H."/>
            <person name="Wang H."/>
            <person name="Belcram H."/>
            <person name="Zhou H."/>
            <person name="Hirakawa H."/>
            <person name="Abe H."/>
            <person name="Guo H."/>
            <person name="Wang H."/>
            <person name="Jin H."/>
            <person name="Parkin I.A."/>
            <person name="Batley J."/>
            <person name="Kim J.S."/>
            <person name="Just J."/>
            <person name="Li J."/>
            <person name="Xu J."/>
            <person name="Deng J."/>
            <person name="Kim J.A."/>
            <person name="Li J."/>
            <person name="Yu J."/>
            <person name="Meng J."/>
            <person name="Wang J."/>
            <person name="Min J."/>
            <person name="Poulain J."/>
            <person name="Wang J."/>
            <person name="Hatakeyama K."/>
            <person name="Wu K."/>
            <person name="Wang L."/>
            <person name="Fang L."/>
            <person name="Trick M."/>
            <person name="Links M.G."/>
            <person name="Zhao M."/>
            <person name="Jin M."/>
            <person name="Ramchiary N."/>
            <person name="Drou N."/>
            <person name="Berkman P.J."/>
            <person name="Cai Q."/>
            <person name="Huang Q."/>
            <person name="Li R."/>
            <person name="Tabata S."/>
            <person name="Cheng S."/>
            <person name="Zhang S."/>
            <person name="Zhang S."/>
            <person name="Huang S."/>
            <person name="Sato S."/>
            <person name="Sun S."/>
            <person name="Kwon S.J."/>
            <person name="Choi S.R."/>
            <person name="Lee T.H."/>
            <person name="Fan W."/>
            <person name="Zhao X."/>
            <person name="Tan X."/>
            <person name="Xu X."/>
            <person name="Wang Y."/>
            <person name="Qiu Y."/>
            <person name="Yin Y."/>
            <person name="Li Y."/>
            <person name="Du Y."/>
            <person name="Liao Y."/>
            <person name="Lim Y."/>
            <person name="Narusaka Y."/>
            <person name="Wang Y."/>
            <person name="Wang Z."/>
            <person name="Li Z."/>
            <person name="Wang Z."/>
            <person name="Xiong Z."/>
            <person name="Zhang Z."/>
        </authorList>
    </citation>
    <scope>NUCLEOTIDE SEQUENCE [LARGE SCALE GENOMIC DNA]</scope>
    <source>
        <strain evidence="2 3">cv. Chiifu-401-42</strain>
    </source>
</reference>
<dbReference type="SUPFAM" id="SSF51120">
    <property type="entry name" value="beta-Roll"/>
    <property type="match status" value="1"/>
</dbReference>
<dbReference type="STRING" id="51351.M4DA06"/>
<evidence type="ECO:0000313" key="3">
    <source>
        <dbReference type="Proteomes" id="UP000011750"/>
    </source>
</evidence>
<dbReference type="Proteomes" id="UP000011750">
    <property type="component" value="Chromosome A01"/>
</dbReference>
<keyword evidence="3" id="KW-1185">Reference proteome</keyword>
<dbReference type="OMA" id="WAHESSC"/>
<dbReference type="PANTHER" id="PTHR14379:SF31">
    <property type="entry name" value="NYN DOMAIN-CONTAINING PROTEIN"/>
    <property type="match status" value="1"/>
</dbReference>
<feature type="compositionally biased region" description="Basic and acidic residues" evidence="1">
    <location>
        <begin position="194"/>
        <end position="380"/>
    </location>
</feature>
<accession>M4DA06</accession>
<evidence type="ECO:0000313" key="2">
    <source>
        <dbReference type="EnsemblPlants" id="Bra013316.1-P"/>
    </source>
</evidence>
<reference evidence="2 3" key="2">
    <citation type="journal article" date="2018" name="Hortic Res">
        <title>Improved Brassica rapa reference genome by single-molecule sequencing and chromosome conformation capture technologies.</title>
        <authorList>
            <person name="Zhang L."/>
            <person name="Cai X."/>
            <person name="Wu J."/>
            <person name="Liu M."/>
            <person name="Grob S."/>
            <person name="Cheng F."/>
            <person name="Liang J."/>
            <person name="Cai C."/>
            <person name="Liu Z."/>
            <person name="Liu B."/>
            <person name="Wang F."/>
            <person name="Li S."/>
            <person name="Liu F."/>
            <person name="Li X."/>
            <person name="Cheng L."/>
            <person name="Yang W."/>
            <person name="Li M.H."/>
            <person name="Grossniklaus U."/>
            <person name="Zheng H."/>
            <person name="Wang X."/>
        </authorList>
    </citation>
    <scope>NUCLEOTIDE SEQUENCE [LARGE SCALE GENOMIC DNA]</scope>
    <source>
        <strain evidence="2 3">cv. Chiifu-401-42</strain>
    </source>
</reference>
<dbReference type="InParanoid" id="M4DA06"/>
<reference evidence="2" key="3">
    <citation type="submission" date="2023-03" db="UniProtKB">
        <authorList>
            <consortium name="EnsemblPlants"/>
        </authorList>
    </citation>
    <scope>IDENTIFICATION</scope>
    <source>
        <strain evidence="2">cv. Chiifu-401-42</strain>
    </source>
</reference>
<dbReference type="GO" id="GO:0005777">
    <property type="term" value="C:peroxisome"/>
    <property type="evidence" value="ECO:0007669"/>
    <property type="project" value="InterPro"/>
</dbReference>
<evidence type="ECO:0000256" key="1">
    <source>
        <dbReference type="SAM" id="MobiDB-lite"/>
    </source>
</evidence>
<dbReference type="InterPro" id="IPR024768">
    <property type="entry name" value="Marf1"/>
</dbReference>
<proteinExistence type="predicted"/>
<sequence length="624" mass="70925">MALEKGSDHPHRGTMGEGEYFSGNDYTMVFWNMDDYPIPVGMDDFGSIRINIIEALERFGYHGETDVNVHCAQLECDVRDELSKARIDYLPEATKVYLTSTAVNKVCSLDMTAFLVRIALPQPPINIAVIAKPKAELVRVLKCLKSRGHTLMLIHPPDGEQLSFSVDTLLAHAHLGDSKEEEEDHPSQGEEEDHLSKGEEEDHLSKGEEEDHLSKGEEEDHLSKGEEEDHLSKGEEEDHLSKGEEEDHLSKGEEEDHLSKGEEEDHLSKGEEEDHLSKGEEEDHLSKGEEEDHLSKGEEEDHLSKGEEEDHLSKGEEEDHLSKGEEEDHLSKGEEEDHLSKGEEEDHLSKGEEEDHLSKGEEEDHLSKGEEEDHLSKGEEDTSVGLGPYYYYCQYLSQKAEKEKEEEVEDPYKILDFLEPIRPSVKGAMTAVFWDAQYCPFPPGSTPDEIYNSIELALVKRKFTNKTTIWAYLGDDDKNGSALLGDKTWASRIYFFSAGDKASRRIRMTNDICFWAHESSRQPVRESLFIVSDQFRGDLYYVELLHNLVPACLHLFCITPTQDINKPESPEWPELFFDKGAYRLLLEISEIPAARSCSKKRKTDAGMLFTMEDEEETCGMESNE</sequence>
<dbReference type="PANTHER" id="PTHR14379">
    <property type="entry name" value="LIMKAIN B LKAP"/>
    <property type="match status" value="1"/>
</dbReference>
<dbReference type="InterPro" id="IPR011049">
    <property type="entry name" value="Serralysin-like_metalloprot_C"/>
</dbReference>
<dbReference type="Gramene" id="Bra013316.1">
    <property type="protein sequence ID" value="Bra013316.1-P"/>
    <property type="gene ID" value="Bra013316"/>
</dbReference>
<dbReference type="EnsemblPlants" id="Bra013316.1">
    <property type="protein sequence ID" value="Bra013316.1-P"/>
    <property type="gene ID" value="Bra013316"/>
</dbReference>
<protein>
    <recommendedName>
        <fullName evidence="4">NYN domain-containing protein</fullName>
    </recommendedName>
</protein>
<name>M4DA06_BRACM</name>
<dbReference type="AlphaFoldDB" id="M4DA06"/>
<evidence type="ECO:0008006" key="4">
    <source>
        <dbReference type="Google" id="ProtNLM"/>
    </source>
</evidence>
<dbReference type="HOGENOM" id="CLU_418193_0_0_1"/>
<feature type="compositionally biased region" description="Acidic residues" evidence="1">
    <location>
        <begin position="179"/>
        <end position="193"/>
    </location>
</feature>
<dbReference type="GO" id="GO:0010468">
    <property type="term" value="P:regulation of gene expression"/>
    <property type="evidence" value="ECO:0007669"/>
    <property type="project" value="InterPro"/>
</dbReference>
<organism evidence="2 3">
    <name type="scientific">Brassica campestris</name>
    <name type="common">Field mustard</name>
    <dbReference type="NCBI Taxonomy" id="3711"/>
    <lineage>
        <taxon>Eukaryota</taxon>
        <taxon>Viridiplantae</taxon>
        <taxon>Streptophyta</taxon>
        <taxon>Embryophyta</taxon>
        <taxon>Tracheophyta</taxon>
        <taxon>Spermatophyta</taxon>
        <taxon>Magnoliopsida</taxon>
        <taxon>eudicotyledons</taxon>
        <taxon>Gunneridae</taxon>
        <taxon>Pentapetalae</taxon>
        <taxon>rosids</taxon>
        <taxon>malvids</taxon>
        <taxon>Brassicales</taxon>
        <taxon>Brassicaceae</taxon>
        <taxon>Brassiceae</taxon>
        <taxon>Brassica</taxon>
    </lineage>
</organism>
<feature type="region of interest" description="Disordered" evidence="1">
    <location>
        <begin position="176"/>
        <end position="382"/>
    </location>
</feature>